<accession>A0A6N7XL61</accession>
<dbReference type="GO" id="GO:0046872">
    <property type="term" value="F:metal ion binding"/>
    <property type="evidence" value="ECO:0007669"/>
    <property type="project" value="UniProtKB-KW"/>
</dbReference>
<name>A0A6N7XL61_9FIRM</name>
<organism evidence="6 7">
    <name type="scientific">Mogibacterium kristiansenii</name>
    <dbReference type="NCBI Taxonomy" id="2606708"/>
    <lineage>
        <taxon>Bacteria</taxon>
        <taxon>Bacillati</taxon>
        <taxon>Bacillota</taxon>
        <taxon>Clostridia</taxon>
        <taxon>Peptostreptococcales</taxon>
        <taxon>Anaerovoracaceae</taxon>
        <taxon>Mogibacterium</taxon>
    </lineage>
</organism>
<dbReference type="InterPro" id="IPR020545">
    <property type="entry name" value="Asp_carbamoyltransf_reg_N"/>
</dbReference>
<evidence type="ECO:0000259" key="4">
    <source>
        <dbReference type="Pfam" id="PF01948"/>
    </source>
</evidence>
<dbReference type="Proteomes" id="UP000469424">
    <property type="component" value="Unassembled WGS sequence"/>
</dbReference>
<evidence type="ECO:0000313" key="7">
    <source>
        <dbReference type="Proteomes" id="UP000469424"/>
    </source>
</evidence>
<dbReference type="PANTHER" id="PTHR35805:SF1">
    <property type="entry name" value="ASPARTATE CARBAMOYLTRANSFERASE REGULATORY CHAIN"/>
    <property type="match status" value="1"/>
</dbReference>
<dbReference type="PANTHER" id="PTHR35805">
    <property type="entry name" value="ASPARTATE CARBAMOYLTRANSFERASE REGULATORY CHAIN"/>
    <property type="match status" value="1"/>
</dbReference>
<dbReference type="InterPro" id="IPR036793">
    <property type="entry name" value="Asp_carbatrfase_reg_N_sf"/>
</dbReference>
<evidence type="ECO:0000256" key="3">
    <source>
        <dbReference type="ARBA" id="ARBA00022975"/>
    </source>
</evidence>
<dbReference type="GO" id="GO:0009347">
    <property type="term" value="C:aspartate carbamoyltransferase complex"/>
    <property type="evidence" value="ECO:0007669"/>
    <property type="project" value="InterPro"/>
</dbReference>
<dbReference type="Pfam" id="PF02748">
    <property type="entry name" value="PyrI_C"/>
    <property type="match status" value="1"/>
</dbReference>
<protein>
    <submittedName>
        <fullName evidence="6">Aspartate carbamoyltransferase regulatory subunit</fullName>
    </submittedName>
</protein>
<dbReference type="EMBL" id="VUNA01000007">
    <property type="protein sequence ID" value="MST70679.1"/>
    <property type="molecule type" value="Genomic_DNA"/>
</dbReference>
<dbReference type="InterPro" id="IPR020542">
    <property type="entry name" value="Asp_carbamoyltrfase_reg_C"/>
</dbReference>
<dbReference type="RefSeq" id="WP_154554243.1">
    <property type="nucleotide sequence ID" value="NZ_JAQXUZ010000019.1"/>
</dbReference>
<evidence type="ECO:0000259" key="5">
    <source>
        <dbReference type="Pfam" id="PF02748"/>
    </source>
</evidence>
<dbReference type="InterPro" id="IPR036792">
    <property type="entry name" value="Asp_carbatrfase_reg_C_sf"/>
</dbReference>
<gene>
    <name evidence="6" type="ORF">FYJ65_04865</name>
</gene>
<dbReference type="Gene3D" id="2.30.30.20">
    <property type="entry name" value="Aspartate carbamoyltransferase regulatory subunit, C-terminal domain"/>
    <property type="match status" value="1"/>
</dbReference>
<sequence>MNIDGVSTGIVLDHIQAGKSLLIYQLLELENLDCSVAVIQNARSGKYGKKDIIKIDQLIDLDFDVLGYVDPNITVNIVKDGKMVDKKHMALPERLTNVIQCKNPRCITSIERGVPQRFRLVDPERRVYRCEYCDTEHVAKR</sequence>
<comment type="caution">
    <text evidence="6">The sequence shown here is derived from an EMBL/GenBank/DDBJ whole genome shotgun (WGS) entry which is preliminary data.</text>
</comment>
<dbReference type="Gene3D" id="3.30.70.140">
    <property type="entry name" value="Aspartate carbamoyltransferase regulatory subunit, N-terminal domain"/>
    <property type="match status" value="1"/>
</dbReference>
<dbReference type="NCBIfam" id="NF002063">
    <property type="entry name" value="PRK00893.1-3"/>
    <property type="match status" value="1"/>
</dbReference>
<dbReference type="Pfam" id="PF01948">
    <property type="entry name" value="PyrI"/>
    <property type="match status" value="1"/>
</dbReference>
<evidence type="ECO:0000256" key="2">
    <source>
        <dbReference type="ARBA" id="ARBA00022833"/>
    </source>
</evidence>
<keyword evidence="3" id="KW-0665">Pyrimidine biosynthesis</keyword>
<dbReference type="GO" id="GO:0016740">
    <property type="term" value="F:transferase activity"/>
    <property type="evidence" value="ECO:0007669"/>
    <property type="project" value="UniProtKB-KW"/>
</dbReference>
<keyword evidence="7" id="KW-1185">Reference proteome</keyword>
<dbReference type="GO" id="GO:0006221">
    <property type="term" value="P:pyrimidine nucleotide biosynthetic process"/>
    <property type="evidence" value="ECO:0007669"/>
    <property type="project" value="UniProtKB-KW"/>
</dbReference>
<keyword evidence="6" id="KW-0808">Transferase</keyword>
<evidence type="ECO:0000256" key="1">
    <source>
        <dbReference type="ARBA" id="ARBA00022723"/>
    </source>
</evidence>
<evidence type="ECO:0000313" key="6">
    <source>
        <dbReference type="EMBL" id="MST70679.1"/>
    </source>
</evidence>
<reference evidence="6 7" key="1">
    <citation type="submission" date="2019-08" db="EMBL/GenBank/DDBJ databases">
        <title>In-depth cultivation of the pig gut microbiome towards novel bacterial diversity and tailored functional studies.</title>
        <authorList>
            <person name="Wylensek D."/>
            <person name="Hitch T.C.A."/>
            <person name="Clavel T."/>
        </authorList>
    </citation>
    <scope>NUCLEOTIDE SEQUENCE [LARGE SCALE GENOMIC DNA]</scope>
    <source>
        <strain evidence="6 7">WCA-MUC-591-APC-4B</strain>
    </source>
</reference>
<dbReference type="SUPFAM" id="SSF54893">
    <property type="entry name" value="Aspartate carbamoyltransferase, Regulatory-chain, N-terminal domain"/>
    <property type="match status" value="1"/>
</dbReference>
<dbReference type="AlphaFoldDB" id="A0A6N7XL61"/>
<feature type="domain" description="Aspartate carbamoyltransferase regulatory subunit C-terminal" evidence="5">
    <location>
        <begin position="95"/>
        <end position="137"/>
    </location>
</feature>
<feature type="domain" description="Aspartate carbamoyltransferase regulatory subunit N-terminal" evidence="4">
    <location>
        <begin position="2"/>
        <end position="89"/>
    </location>
</feature>
<keyword evidence="2" id="KW-0862">Zinc</keyword>
<dbReference type="SUPFAM" id="SSF57825">
    <property type="entry name" value="Aspartate carbamoyltransferase, Regulatory-chain, C-terminal domain"/>
    <property type="match status" value="1"/>
</dbReference>
<dbReference type="InterPro" id="IPR002801">
    <property type="entry name" value="Asp_carbamoylTrfase_reg"/>
</dbReference>
<dbReference type="GO" id="GO:0006207">
    <property type="term" value="P:'de novo' pyrimidine nucleobase biosynthetic process"/>
    <property type="evidence" value="ECO:0007669"/>
    <property type="project" value="InterPro"/>
</dbReference>
<keyword evidence="1" id="KW-0479">Metal-binding</keyword>
<proteinExistence type="predicted"/>